<keyword evidence="4" id="KW-0597">Phosphoprotein</keyword>
<dbReference type="Pfam" id="PF00512">
    <property type="entry name" value="HisKA"/>
    <property type="match status" value="1"/>
</dbReference>
<dbReference type="InterPro" id="IPR036890">
    <property type="entry name" value="HATPase_C_sf"/>
</dbReference>
<dbReference type="PRINTS" id="PR00344">
    <property type="entry name" value="BCTRLSENSOR"/>
</dbReference>
<keyword evidence="7" id="KW-0418">Kinase</keyword>
<comment type="catalytic activity">
    <reaction evidence="1">
        <text>ATP + protein L-histidine = ADP + protein N-phospho-L-histidine.</text>
        <dbReference type="EC" id="2.7.13.3"/>
    </reaction>
</comment>
<dbReference type="PROSITE" id="PS50109">
    <property type="entry name" value="HIS_KIN"/>
    <property type="match status" value="1"/>
</dbReference>
<keyword evidence="10 11" id="KW-0472">Membrane</keyword>
<evidence type="ECO:0000259" key="12">
    <source>
        <dbReference type="PROSITE" id="PS50109"/>
    </source>
</evidence>
<organism evidence="14 15">
    <name type="scientific">Desulfosporosinus fructosivorans</name>
    <dbReference type="NCBI Taxonomy" id="2018669"/>
    <lineage>
        <taxon>Bacteria</taxon>
        <taxon>Bacillati</taxon>
        <taxon>Bacillota</taxon>
        <taxon>Clostridia</taxon>
        <taxon>Eubacteriales</taxon>
        <taxon>Desulfitobacteriaceae</taxon>
        <taxon>Desulfosporosinus</taxon>
    </lineage>
</organism>
<dbReference type="SUPFAM" id="SSF55874">
    <property type="entry name" value="ATPase domain of HSP90 chaperone/DNA topoisomerase II/histidine kinase"/>
    <property type="match status" value="1"/>
</dbReference>
<dbReference type="PROSITE" id="PS50885">
    <property type="entry name" value="HAMP"/>
    <property type="match status" value="1"/>
</dbReference>
<dbReference type="SMART" id="SM00387">
    <property type="entry name" value="HATPase_c"/>
    <property type="match status" value="1"/>
</dbReference>
<comment type="caution">
    <text evidence="14">The sequence shown here is derived from an EMBL/GenBank/DDBJ whole genome shotgun (WGS) entry which is preliminary data.</text>
</comment>
<keyword evidence="5" id="KW-0808">Transferase</keyword>
<evidence type="ECO:0000256" key="2">
    <source>
        <dbReference type="ARBA" id="ARBA00004370"/>
    </source>
</evidence>
<evidence type="ECO:0000256" key="11">
    <source>
        <dbReference type="SAM" id="Phobius"/>
    </source>
</evidence>
<dbReference type="EC" id="2.7.13.3" evidence="3"/>
<dbReference type="InterPro" id="IPR004358">
    <property type="entry name" value="Sig_transdc_His_kin-like_C"/>
</dbReference>
<dbReference type="InterPro" id="IPR050428">
    <property type="entry name" value="TCS_sensor_his_kinase"/>
</dbReference>
<dbReference type="Pfam" id="PF00672">
    <property type="entry name" value="HAMP"/>
    <property type="match status" value="1"/>
</dbReference>
<evidence type="ECO:0000313" key="14">
    <source>
        <dbReference type="EMBL" id="TGE36174.1"/>
    </source>
</evidence>
<name>A0A4Z0R0H8_9FIRM</name>
<feature type="domain" description="Histidine kinase" evidence="12">
    <location>
        <begin position="265"/>
        <end position="485"/>
    </location>
</feature>
<evidence type="ECO:0000256" key="5">
    <source>
        <dbReference type="ARBA" id="ARBA00022679"/>
    </source>
</evidence>
<keyword evidence="8 11" id="KW-1133">Transmembrane helix</keyword>
<dbReference type="InterPro" id="IPR003594">
    <property type="entry name" value="HATPase_dom"/>
</dbReference>
<feature type="transmembrane region" description="Helical" evidence="11">
    <location>
        <begin position="183"/>
        <end position="204"/>
    </location>
</feature>
<reference evidence="14 15" key="1">
    <citation type="submission" date="2019-03" db="EMBL/GenBank/DDBJ databases">
        <title>Draft Genome Sequence of Desulfosporosinus fructosivorans Strain 63.6F, Isolated from Marine Sediment in the Baltic Sea.</title>
        <authorList>
            <person name="Hausmann B."/>
            <person name="Vandieken V."/>
            <person name="Pjevac P."/>
            <person name="Schreck K."/>
            <person name="Herbold C.W."/>
            <person name="Loy A."/>
        </authorList>
    </citation>
    <scope>NUCLEOTIDE SEQUENCE [LARGE SCALE GENOMIC DNA]</scope>
    <source>
        <strain evidence="14 15">63.6F</strain>
    </source>
</reference>
<dbReference type="Gene3D" id="3.30.565.10">
    <property type="entry name" value="Histidine kinase-like ATPase, C-terminal domain"/>
    <property type="match status" value="1"/>
</dbReference>
<dbReference type="SUPFAM" id="SSF47384">
    <property type="entry name" value="Homodimeric domain of signal transducing histidine kinase"/>
    <property type="match status" value="1"/>
</dbReference>
<dbReference type="Gene3D" id="1.10.287.130">
    <property type="match status" value="1"/>
</dbReference>
<feature type="domain" description="HAMP" evidence="13">
    <location>
        <begin position="204"/>
        <end position="257"/>
    </location>
</feature>
<evidence type="ECO:0000256" key="10">
    <source>
        <dbReference type="ARBA" id="ARBA00023136"/>
    </source>
</evidence>
<dbReference type="CDD" id="cd00082">
    <property type="entry name" value="HisKA"/>
    <property type="match status" value="1"/>
</dbReference>
<dbReference type="GO" id="GO:0005886">
    <property type="term" value="C:plasma membrane"/>
    <property type="evidence" value="ECO:0007669"/>
    <property type="project" value="TreeGrafter"/>
</dbReference>
<dbReference type="GO" id="GO:0000155">
    <property type="term" value="F:phosphorelay sensor kinase activity"/>
    <property type="evidence" value="ECO:0007669"/>
    <property type="project" value="InterPro"/>
</dbReference>
<keyword evidence="9" id="KW-0902">Two-component regulatory system</keyword>
<evidence type="ECO:0000256" key="8">
    <source>
        <dbReference type="ARBA" id="ARBA00022989"/>
    </source>
</evidence>
<dbReference type="FunFam" id="3.30.565.10:FF:000006">
    <property type="entry name" value="Sensor histidine kinase WalK"/>
    <property type="match status" value="1"/>
</dbReference>
<dbReference type="PANTHER" id="PTHR45436:SF5">
    <property type="entry name" value="SENSOR HISTIDINE KINASE TRCS"/>
    <property type="match status" value="1"/>
</dbReference>
<dbReference type="Pfam" id="PF02518">
    <property type="entry name" value="HATPase_c"/>
    <property type="match status" value="1"/>
</dbReference>
<dbReference type="AlphaFoldDB" id="A0A4Z0R0H8"/>
<dbReference type="SMART" id="SM00304">
    <property type="entry name" value="HAMP"/>
    <property type="match status" value="1"/>
</dbReference>
<evidence type="ECO:0000256" key="1">
    <source>
        <dbReference type="ARBA" id="ARBA00000085"/>
    </source>
</evidence>
<evidence type="ECO:0000256" key="6">
    <source>
        <dbReference type="ARBA" id="ARBA00022692"/>
    </source>
</evidence>
<comment type="subcellular location">
    <subcellularLocation>
        <location evidence="2">Membrane</location>
    </subcellularLocation>
</comment>
<evidence type="ECO:0000256" key="9">
    <source>
        <dbReference type="ARBA" id="ARBA00023012"/>
    </source>
</evidence>
<dbReference type="CDD" id="cd00075">
    <property type="entry name" value="HATPase"/>
    <property type="match status" value="1"/>
</dbReference>
<dbReference type="SMART" id="SM00388">
    <property type="entry name" value="HisKA"/>
    <property type="match status" value="1"/>
</dbReference>
<dbReference type="OrthoDB" id="112712at2"/>
<evidence type="ECO:0000259" key="13">
    <source>
        <dbReference type="PROSITE" id="PS50885"/>
    </source>
</evidence>
<dbReference type="InterPro" id="IPR036097">
    <property type="entry name" value="HisK_dim/P_sf"/>
</dbReference>
<evidence type="ECO:0000313" key="15">
    <source>
        <dbReference type="Proteomes" id="UP000298460"/>
    </source>
</evidence>
<dbReference type="Proteomes" id="UP000298460">
    <property type="component" value="Unassembled WGS sequence"/>
</dbReference>
<gene>
    <name evidence="14" type="ORF">E4K67_21855</name>
</gene>
<dbReference type="InterPro" id="IPR005467">
    <property type="entry name" value="His_kinase_dom"/>
</dbReference>
<dbReference type="PANTHER" id="PTHR45436">
    <property type="entry name" value="SENSOR HISTIDINE KINASE YKOH"/>
    <property type="match status" value="1"/>
</dbReference>
<accession>A0A4Z0R0H8</accession>
<dbReference type="RefSeq" id="WP_135550612.1">
    <property type="nucleotide sequence ID" value="NZ_SPQQ01000009.1"/>
</dbReference>
<dbReference type="InterPro" id="IPR003661">
    <property type="entry name" value="HisK_dim/P_dom"/>
</dbReference>
<sequence length="485" mass="53531">MRLWKNSLPLRLAVITGTVFITVLFAALLASYVTTDYLLKSSVDSALTSLARSTADSLPTKDWSQELPVRKGEEPQAYIQVVDSQGTVVYASNQEVLLPVEGDLLQQALHGGEIFTDAVGHHGHHGRLDVSAISDWARPFWTDKGGVRIIYWPLSEGKDGNYVLQVGLPVTENAKMLLNLGKILLAISLGAVIVVVAISAYLVWNTFKPLRKIIAVAEEIDGSTLTSRIEVPVSDATLNHLVEVLNAMLKRLETAFVTQTRFVNDAAHDLRTPLSALRSELEITLRQHRSEKDYIQALKGCLTEAEYMGSLTDNLLALAKFDSGLKMEIEQAIPLGPLLQRVNSEFGEFAEQNQVTLIMNLEKDLRVDCNQLAIERLLRNLLHNSIRYTPAGGLIELILRDRSNSGSRLGAEITIRDTGIGINPKDLPHIFERFYRSDGARRRDGGGSGLGLSICQSIVKNHGGTIDIQSERGRGTYVTIWLPYS</sequence>
<protein>
    <recommendedName>
        <fullName evidence="3">histidine kinase</fullName>
        <ecNumber evidence="3">2.7.13.3</ecNumber>
    </recommendedName>
</protein>
<dbReference type="Gene3D" id="6.10.340.10">
    <property type="match status" value="1"/>
</dbReference>
<evidence type="ECO:0000256" key="4">
    <source>
        <dbReference type="ARBA" id="ARBA00022553"/>
    </source>
</evidence>
<feature type="transmembrane region" description="Helical" evidence="11">
    <location>
        <begin position="12"/>
        <end position="33"/>
    </location>
</feature>
<evidence type="ECO:0000256" key="7">
    <source>
        <dbReference type="ARBA" id="ARBA00022777"/>
    </source>
</evidence>
<keyword evidence="15" id="KW-1185">Reference proteome</keyword>
<dbReference type="InterPro" id="IPR003660">
    <property type="entry name" value="HAMP_dom"/>
</dbReference>
<proteinExistence type="predicted"/>
<dbReference type="EMBL" id="SPQQ01000009">
    <property type="protein sequence ID" value="TGE36174.1"/>
    <property type="molecule type" value="Genomic_DNA"/>
</dbReference>
<evidence type="ECO:0000256" key="3">
    <source>
        <dbReference type="ARBA" id="ARBA00012438"/>
    </source>
</evidence>
<keyword evidence="6 11" id="KW-0812">Transmembrane</keyword>